<dbReference type="Gene3D" id="3.30.70.100">
    <property type="match status" value="1"/>
</dbReference>
<feature type="domain" description="ABM" evidence="1">
    <location>
        <begin position="2"/>
        <end position="90"/>
    </location>
</feature>
<dbReference type="GO" id="GO:0004497">
    <property type="term" value="F:monooxygenase activity"/>
    <property type="evidence" value="ECO:0007669"/>
    <property type="project" value="UniProtKB-KW"/>
</dbReference>
<dbReference type="InterPro" id="IPR007138">
    <property type="entry name" value="ABM_dom"/>
</dbReference>
<dbReference type="AlphaFoldDB" id="A0A7W5B3R8"/>
<dbReference type="Proteomes" id="UP000570361">
    <property type="component" value="Unassembled WGS sequence"/>
</dbReference>
<dbReference type="PANTHER" id="PTHR34474">
    <property type="entry name" value="SIGNAL TRANSDUCTION PROTEIN TRAP"/>
    <property type="match status" value="1"/>
</dbReference>
<sequence length="101" mass="11510">MYIIHSTFIVPPHKADEVIGIYQSRSGNVDQAEGFVKFLLLLNEAKAGELTVHMEWESKEAYLAWVTSEEYKQIQALERQYPDPELAGIVPRIGRFMVVAT</sequence>
<dbReference type="Pfam" id="PF03992">
    <property type="entry name" value="ABM"/>
    <property type="match status" value="1"/>
</dbReference>
<dbReference type="RefSeq" id="WP_183603954.1">
    <property type="nucleotide sequence ID" value="NZ_JACHXK010000023.1"/>
</dbReference>
<gene>
    <name evidence="2" type="ORF">FHS18_006000</name>
</gene>
<dbReference type="PROSITE" id="PS51725">
    <property type="entry name" value="ABM"/>
    <property type="match status" value="1"/>
</dbReference>
<proteinExistence type="predicted"/>
<reference evidence="2 3" key="1">
    <citation type="submission" date="2020-08" db="EMBL/GenBank/DDBJ databases">
        <title>Genomic Encyclopedia of Type Strains, Phase III (KMG-III): the genomes of soil and plant-associated and newly described type strains.</title>
        <authorList>
            <person name="Whitman W."/>
        </authorList>
    </citation>
    <scope>NUCLEOTIDE SEQUENCE [LARGE SCALE GENOMIC DNA]</scope>
    <source>
        <strain evidence="2 3">CECT 5862</strain>
    </source>
</reference>
<dbReference type="EMBL" id="JACHXK010000023">
    <property type="protein sequence ID" value="MBB3113885.1"/>
    <property type="molecule type" value="Genomic_DNA"/>
</dbReference>
<comment type="caution">
    <text evidence="2">The sequence shown here is derived from an EMBL/GenBank/DDBJ whole genome shotgun (WGS) entry which is preliminary data.</text>
</comment>
<dbReference type="SUPFAM" id="SSF54909">
    <property type="entry name" value="Dimeric alpha+beta barrel"/>
    <property type="match status" value="1"/>
</dbReference>
<dbReference type="InterPro" id="IPR011008">
    <property type="entry name" value="Dimeric_a/b-barrel"/>
</dbReference>
<dbReference type="InterPro" id="IPR050404">
    <property type="entry name" value="Heme-degrading_MO"/>
</dbReference>
<keyword evidence="3" id="KW-1185">Reference proteome</keyword>
<evidence type="ECO:0000259" key="1">
    <source>
        <dbReference type="PROSITE" id="PS51725"/>
    </source>
</evidence>
<keyword evidence="2" id="KW-0503">Monooxygenase</keyword>
<evidence type="ECO:0000313" key="3">
    <source>
        <dbReference type="Proteomes" id="UP000570361"/>
    </source>
</evidence>
<keyword evidence="2" id="KW-0560">Oxidoreductase</keyword>
<dbReference type="PANTHER" id="PTHR34474:SF2">
    <property type="entry name" value="SIGNAL TRANSDUCTION PROTEIN TRAP"/>
    <property type="match status" value="1"/>
</dbReference>
<protein>
    <submittedName>
        <fullName evidence="2">Heme-degrading monooxygenase HmoA</fullName>
    </submittedName>
</protein>
<name>A0A7W5B3R8_9BACL</name>
<organism evidence="2 3">
    <name type="scientific">Paenibacillus phyllosphaerae</name>
    <dbReference type="NCBI Taxonomy" id="274593"/>
    <lineage>
        <taxon>Bacteria</taxon>
        <taxon>Bacillati</taxon>
        <taxon>Bacillota</taxon>
        <taxon>Bacilli</taxon>
        <taxon>Bacillales</taxon>
        <taxon>Paenibacillaceae</taxon>
        <taxon>Paenibacillus</taxon>
    </lineage>
</organism>
<accession>A0A7W5B3R8</accession>
<evidence type="ECO:0000313" key="2">
    <source>
        <dbReference type="EMBL" id="MBB3113885.1"/>
    </source>
</evidence>